<dbReference type="InterPro" id="IPR002213">
    <property type="entry name" value="UDP_glucos_trans"/>
</dbReference>
<evidence type="ECO:0000256" key="1">
    <source>
        <dbReference type="ARBA" id="ARBA00006962"/>
    </source>
</evidence>
<dbReference type="InterPro" id="IPR010610">
    <property type="entry name" value="EryCIII-like_C"/>
</dbReference>
<dbReference type="Proteomes" id="UP000449547">
    <property type="component" value="Unassembled WGS sequence"/>
</dbReference>
<feature type="compositionally biased region" description="Acidic residues" evidence="15">
    <location>
        <begin position="1523"/>
        <end position="1537"/>
    </location>
</feature>
<dbReference type="OMA" id="HRYWAVL"/>
<evidence type="ECO:0000256" key="13">
    <source>
        <dbReference type="ARBA" id="ARBA00047886"/>
    </source>
</evidence>
<evidence type="ECO:0000313" key="18">
    <source>
        <dbReference type="Proteomes" id="UP000449547"/>
    </source>
</evidence>
<dbReference type="OrthoDB" id="10261837at2759"/>
<dbReference type="Gene3D" id="3.40.50.2000">
    <property type="entry name" value="Glycogen Phosphorylase B"/>
    <property type="match status" value="2"/>
</dbReference>
<evidence type="ECO:0000256" key="9">
    <source>
        <dbReference type="ARBA" id="ARBA00023098"/>
    </source>
</evidence>
<feature type="domain" description="PH" evidence="16">
    <location>
        <begin position="386"/>
        <end position="554"/>
    </location>
</feature>
<dbReference type="SMART" id="SM00568">
    <property type="entry name" value="GRAM"/>
    <property type="match status" value="2"/>
</dbReference>
<evidence type="ECO:0000256" key="10">
    <source>
        <dbReference type="ARBA" id="ARBA00023166"/>
    </source>
</evidence>
<keyword evidence="8" id="KW-0756">Sterol biosynthesis</keyword>
<dbReference type="InterPro" id="IPR011993">
    <property type="entry name" value="PH-like_dom_sf"/>
</dbReference>
<dbReference type="SMART" id="SM00233">
    <property type="entry name" value="PH"/>
    <property type="match status" value="1"/>
</dbReference>
<keyword evidence="6" id="KW-0808">Transferase</keyword>
<accession>A0A642UP45</accession>
<proteinExistence type="inferred from homology"/>
<dbReference type="PROSITE" id="PS50003">
    <property type="entry name" value="PH_DOMAIN"/>
    <property type="match status" value="1"/>
</dbReference>
<dbReference type="GeneID" id="54781338"/>
<keyword evidence="7" id="KW-0752">Steroid biosynthesis</keyword>
<organism evidence="17 18">
    <name type="scientific">Diutina rugosa</name>
    <name type="common">Yeast</name>
    <name type="synonym">Candida rugosa</name>
    <dbReference type="NCBI Taxonomy" id="5481"/>
    <lineage>
        <taxon>Eukaryota</taxon>
        <taxon>Fungi</taxon>
        <taxon>Dikarya</taxon>
        <taxon>Ascomycota</taxon>
        <taxon>Saccharomycotina</taxon>
        <taxon>Pichiomycetes</taxon>
        <taxon>Debaryomycetaceae</taxon>
        <taxon>Diutina</taxon>
    </lineage>
</organism>
<dbReference type="CDD" id="cd03784">
    <property type="entry name" value="GT1_Gtf-like"/>
    <property type="match status" value="1"/>
</dbReference>
<feature type="compositionally biased region" description="Basic and acidic residues" evidence="15">
    <location>
        <begin position="1002"/>
        <end position="1012"/>
    </location>
</feature>
<dbReference type="GO" id="GO:0005975">
    <property type="term" value="P:carbohydrate metabolic process"/>
    <property type="evidence" value="ECO:0007669"/>
    <property type="project" value="InterPro"/>
</dbReference>
<feature type="region of interest" description="Disordered" evidence="15">
    <location>
        <begin position="1520"/>
        <end position="1562"/>
    </location>
</feature>
<feature type="region of interest" description="Disordered" evidence="15">
    <location>
        <begin position="746"/>
        <end position="771"/>
    </location>
</feature>
<protein>
    <recommendedName>
        <fullName evidence="3">Sterol 3-beta-glucosyltransferase</fullName>
        <ecNumber evidence="2">2.4.1.173</ecNumber>
    </recommendedName>
    <alternativeName>
        <fullName evidence="12">Autophagy-related protein 26</fullName>
    </alternativeName>
</protein>
<comment type="similarity">
    <text evidence="1">Belongs to the glycosyltransferase 28 family.</text>
</comment>
<dbReference type="InterPro" id="IPR004182">
    <property type="entry name" value="GRAM"/>
</dbReference>
<keyword evidence="10" id="KW-1207">Sterol metabolism</keyword>
<keyword evidence="11" id="KW-0753">Steroid metabolism</keyword>
<dbReference type="Pfam" id="PF02893">
    <property type="entry name" value="GRAM"/>
    <property type="match status" value="1"/>
</dbReference>
<feature type="region of interest" description="Disordered" evidence="15">
    <location>
        <begin position="461"/>
        <end position="507"/>
    </location>
</feature>
<dbReference type="Pfam" id="PF03033">
    <property type="entry name" value="Glyco_transf_28"/>
    <property type="match status" value="1"/>
</dbReference>
<reference evidence="17 18" key="1">
    <citation type="submission" date="2019-07" db="EMBL/GenBank/DDBJ databases">
        <title>Genome assembly of two rare yeast pathogens: Diutina rugosa and Trichomonascus ciferrii.</title>
        <authorList>
            <person name="Mixao V."/>
            <person name="Saus E."/>
            <person name="Hansen A."/>
            <person name="Lass-Flor C."/>
            <person name="Gabaldon T."/>
        </authorList>
    </citation>
    <scope>NUCLEOTIDE SEQUENCE [LARGE SCALE GENOMIC DNA]</scope>
    <source>
        <strain evidence="17 18">CBS 613</strain>
    </source>
</reference>
<evidence type="ECO:0000256" key="6">
    <source>
        <dbReference type="ARBA" id="ARBA00022679"/>
    </source>
</evidence>
<keyword evidence="9" id="KW-0443">Lipid metabolism</keyword>
<dbReference type="InterPro" id="IPR050426">
    <property type="entry name" value="Glycosyltransferase_28"/>
</dbReference>
<keyword evidence="18" id="KW-1185">Reference proteome</keyword>
<evidence type="ECO:0000256" key="12">
    <source>
        <dbReference type="ARBA" id="ARBA00029843"/>
    </source>
</evidence>
<evidence type="ECO:0000256" key="4">
    <source>
        <dbReference type="ARBA" id="ARBA00022516"/>
    </source>
</evidence>
<keyword evidence="4" id="KW-0444">Lipid biosynthesis</keyword>
<gene>
    <name evidence="17" type="ORF">DIURU_002687</name>
</gene>
<evidence type="ECO:0000256" key="3">
    <source>
        <dbReference type="ARBA" id="ARBA00017894"/>
    </source>
</evidence>
<keyword evidence="5" id="KW-0328">Glycosyltransferase</keyword>
<sequence length="1562" mass="176852">MAEVSTPSEDSVHRPLHPRHLQKMLHKFAHCEDDRQQASEAAPRAPSEATSATVTPHQSSDSASVTGVSTPPRQPEQKSSASKPMFQRWSQVVSDATGAHGLSGQLRGYSIDSDTDSDEDDFASSESQGNFLMNFLTSACNFGGKHLLGEPGSPGSSSSGNRHHNHPLKMSYHPVDPNQPLHTYPRDGGFADDASSDNASMATAHYTWPEYDPTSGEPTKPGEAPHGHQHSPTQSEMDYPTDKPESTPVTQTWPMTTDGNEPPAYSDYFAGTEMPAELTPLQRSFIDHFDLSYVSAMEFATKIKTDRPAQRTCELIQVSMADRVKQVFDLDDNDRFIGNSTAWLIHNVMLQGHVHLTDHCLLYFGFLPKRNLVMDHDFVKDDDAVDIVQMGPLGMRQSKYGEAMVTSLTTHRYWGVLRLETLSIYSSSTDFYFPRVIINLKSIRKVEILEHEKLQPKRPDGLFSPKSWLHSRSGSGTASHPESRSVSASATDSEESDDDVEDMEVPLSVTEDNTEAATEGVWIKLSTKKKTYKFHCDNIYSAREWVNNIQKCVFRLRNANAAEEVIVKIPLANIVSIKGDDLLVGSKEDDERDPHEPRNVVIYYVSTHHKKHHRDDQKVHQRDTRIESITLVFFRNAAAVIDLLQRTWTFSPKPQSHVHNMEETKRDRFFRRAKQMVSQDEHAYSQTMSTLSDNHGHDYILDQLEYTSQFRAEFDAVTSAHNSDDEDDAKSSSKFRKFSHKLLSRFSDEPLHPQKEVAPEGSPSSPAYPKPLTLESLRRLGMTFTTRLKDPQCTSLEYQMQLQRNQMMKEGQCRTSVPAMGLSDPSTYDDQARNNHKENRFAKKIKVVSGMHNFLTSNPSHYFPSAEHDQYFVANEQERDESLRRFREHFAASKESELIASYYVYMKKGTVPVYGKLYLGSDELCFRSMLIGVSTKMVLPLRKIENVNIYRDTFKLHHSLEFTLAGARSFEVELGSEQARDDAYSMIMTQLSAVHADENWEPQDHDWAHNSSDKAAQSRKKQDYGPLHREDYDYFNQVLEIDKARVKMFEDKLAAASGMDIPFMLEDSPMFMTEVRSAKPMKITFLTIGSRGDVQPYIALGKGLLREGHQVTIATHHEFGDWIRKHNMGFREIAGNPAELMDLMVSHGSMSVGFLKDAKAKFGEWLKELLFTSWRACQGCDLLIESPSAMAGIHIAEALGVPYMRAFTMPWTRTRAYPQAFMVPDSNKGGSYNYLTHVMFEGVFWKAMSGYVNRWRVNELNLPRTNMYRMAQNSVPFLYNVSPTVLPPALDFPDWVKVTGYWFLDEGGAKDYDPPKELIQFMKNARDDDKKIVYIGFGSIVVKDASKMTKAVIEAVLEADVRCILNKGWSDRLSKEKKPEIQLPPEIYNAGSIPHDWLFPKIDAAVHHGGSGTTGATMKAGIPTIIKPFFGDQFFYAMRLEAMGVGIELKKLTSKSLTEAIIKATSDVKMIERVRKVSDNISREFGVMTAIKCIYNQMEYARNLIAIKQLYAENYKKHTPDWREEEDGWDESDEEAMAEAREEVATAAEEDDEATLAASSQH</sequence>
<name>A0A642UP45_DIURU</name>
<dbReference type="PANTHER" id="PTHR48050:SF25">
    <property type="entry name" value="STEROL 3-BETA-GLUCOSYLTRANSFERASE"/>
    <property type="match status" value="1"/>
</dbReference>
<comment type="caution">
    <text evidence="17">The sequence shown here is derived from an EMBL/GenBank/DDBJ whole genome shotgun (WGS) entry which is preliminary data.</text>
</comment>
<evidence type="ECO:0000256" key="5">
    <source>
        <dbReference type="ARBA" id="ARBA00022676"/>
    </source>
</evidence>
<feature type="compositionally biased region" description="Basic residues" evidence="15">
    <location>
        <begin position="14"/>
        <end position="28"/>
    </location>
</feature>
<dbReference type="SUPFAM" id="SSF53756">
    <property type="entry name" value="UDP-Glycosyltransferase/glycogen phosphorylase"/>
    <property type="match status" value="1"/>
</dbReference>
<evidence type="ECO:0000256" key="2">
    <source>
        <dbReference type="ARBA" id="ARBA00012650"/>
    </source>
</evidence>
<evidence type="ECO:0000256" key="15">
    <source>
        <dbReference type="SAM" id="MobiDB-lite"/>
    </source>
</evidence>
<feature type="compositionally biased region" description="Acidic residues" evidence="15">
    <location>
        <begin position="113"/>
        <end position="123"/>
    </location>
</feature>
<evidence type="ECO:0000313" key="17">
    <source>
        <dbReference type="EMBL" id="KAA8902791.1"/>
    </source>
</evidence>
<dbReference type="GO" id="GO:0016906">
    <property type="term" value="F:sterol 3-beta-glucosyltransferase activity"/>
    <property type="evidence" value="ECO:0007669"/>
    <property type="project" value="UniProtKB-EC"/>
</dbReference>
<feature type="region of interest" description="Disordered" evidence="15">
    <location>
        <begin position="1"/>
        <end position="126"/>
    </location>
</feature>
<dbReference type="Gene3D" id="2.30.29.30">
    <property type="entry name" value="Pleckstrin-homology domain (PH domain)/Phosphotyrosine-binding domain (PTB)"/>
    <property type="match status" value="2"/>
</dbReference>
<dbReference type="VEuPathDB" id="FungiDB:DIURU_002687"/>
<evidence type="ECO:0000256" key="8">
    <source>
        <dbReference type="ARBA" id="ARBA00023011"/>
    </source>
</evidence>
<feature type="compositionally biased region" description="Acidic residues" evidence="15">
    <location>
        <begin position="492"/>
        <end position="504"/>
    </location>
</feature>
<dbReference type="RefSeq" id="XP_034012539.1">
    <property type="nucleotide sequence ID" value="XM_034155365.1"/>
</dbReference>
<evidence type="ECO:0000259" key="16">
    <source>
        <dbReference type="PROSITE" id="PS50003"/>
    </source>
</evidence>
<dbReference type="PANTHER" id="PTHR48050">
    <property type="entry name" value="STEROL 3-BETA-GLUCOSYLTRANSFERASE"/>
    <property type="match status" value="1"/>
</dbReference>
<dbReference type="EC" id="2.4.1.173" evidence="2"/>
<evidence type="ECO:0000256" key="14">
    <source>
        <dbReference type="ARBA" id="ARBA00049453"/>
    </source>
</evidence>
<feature type="compositionally biased region" description="Polar residues" evidence="15">
    <location>
        <begin position="470"/>
        <end position="480"/>
    </location>
</feature>
<comment type="catalytic activity">
    <reaction evidence="14">
        <text>a sterol + UDP-alpha-D-glucose = a sterol 3-beta-D-glucoside + UDP + H(+)</text>
        <dbReference type="Rhea" id="RHEA:22724"/>
        <dbReference type="ChEBI" id="CHEBI:15378"/>
        <dbReference type="ChEBI" id="CHEBI:15889"/>
        <dbReference type="ChEBI" id="CHEBI:37424"/>
        <dbReference type="ChEBI" id="CHEBI:58223"/>
        <dbReference type="ChEBI" id="CHEBI:58885"/>
        <dbReference type="EC" id="2.4.1.173"/>
    </reaction>
    <physiologicalReaction direction="left-to-right" evidence="14">
        <dbReference type="Rhea" id="RHEA:22725"/>
    </physiologicalReaction>
</comment>
<dbReference type="InterPro" id="IPR004276">
    <property type="entry name" value="GlycoTrans_28_N"/>
</dbReference>
<evidence type="ECO:0000256" key="7">
    <source>
        <dbReference type="ARBA" id="ARBA00022955"/>
    </source>
</evidence>
<comment type="catalytic activity">
    <reaction evidence="13">
        <text>ergosterol + UDP-alpha-D-glucose = ergosteryl 3-beta-D-glucoside + UDP + H(+)</text>
        <dbReference type="Rhea" id="RHEA:61836"/>
        <dbReference type="ChEBI" id="CHEBI:15378"/>
        <dbReference type="ChEBI" id="CHEBI:16933"/>
        <dbReference type="ChEBI" id="CHEBI:52973"/>
        <dbReference type="ChEBI" id="CHEBI:58223"/>
        <dbReference type="ChEBI" id="CHEBI:58885"/>
    </reaction>
    <physiologicalReaction direction="left-to-right" evidence="13">
        <dbReference type="Rhea" id="RHEA:61837"/>
    </physiologicalReaction>
</comment>
<feature type="compositionally biased region" description="Low complexity" evidence="15">
    <location>
        <begin position="191"/>
        <end position="204"/>
    </location>
</feature>
<dbReference type="FunFam" id="3.40.50.2000:FF:000009">
    <property type="entry name" value="Sterol 3-beta-glucosyltransferase UGT80A2"/>
    <property type="match status" value="1"/>
</dbReference>
<evidence type="ECO:0000256" key="11">
    <source>
        <dbReference type="ARBA" id="ARBA00023221"/>
    </source>
</evidence>
<feature type="compositionally biased region" description="Polar residues" evidence="15">
    <location>
        <begin position="54"/>
        <end position="94"/>
    </location>
</feature>
<feature type="compositionally biased region" description="Polar residues" evidence="15">
    <location>
        <begin position="247"/>
        <end position="259"/>
    </location>
</feature>
<dbReference type="FunFam" id="3.40.50.2000:FF:000029">
    <property type="entry name" value="Sterol 3-beta-glucosyltransferase"/>
    <property type="match status" value="1"/>
</dbReference>
<feature type="region of interest" description="Disordered" evidence="15">
    <location>
        <begin position="1002"/>
        <end position="1023"/>
    </location>
</feature>
<dbReference type="Pfam" id="PF06722">
    <property type="entry name" value="EryCIII-like_C"/>
    <property type="match status" value="1"/>
</dbReference>
<dbReference type="GO" id="GO:0016126">
    <property type="term" value="P:sterol biosynthetic process"/>
    <property type="evidence" value="ECO:0007669"/>
    <property type="project" value="UniProtKB-KW"/>
</dbReference>
<dbReference type="EMBL" id="SWFT01000082">
    <property type="protein sequence ID" value="KAA8902791.1"/>
    <property type="molecule type" value="Genomic_DNA"/>
</dbReference>
<dbReference type="InterPro" id="IPR001849">
    <property type="entry name" value="PH_domain"/>
</dbReference>
<feature type="region of interest" description="Disordered" evidence="15">
    <location>
        <begin position="146"/>
        <end position="261"/>
    </location>
</feature>
<feature type="compositionally biased region" description="Basic and acidic residues" evidence="15">
    <location>
        <begin position="746"/>
        <end position="758"/>
    </location>
</feature>
<dbReference type="SUPFAM" id="SSF50729">
    <property type="entry name" value="PH domain-like"/>
    <property type="match status" value="1"/>
</dbReference>
<feature type="compositionally biased region" description="Low complexity" evidence="15">
    <location>
        <begin position="38"/>
        <end position="53"/>
    </location>
</feature>
<feature type="compositionally biased region" description="Low complexity" evidence="15">
    <location>
        <begin position="151"/>
        <end position="160"/>
    </location>
</feature>